<accession>A0A1K1MD01</accession>
<organism evidence="1 2">
    <name type="scientific">Ruminococcus flavefaciens</name>
    <dbReference type="NCBI Taxonomy" id="1265"/>
    <lineage>
        <taxon>Bacteria</taxon>
        <taxon>Bacillati</taxon>
        <taxon>Bacillota</taxon>
        <taxon>Clostridia</taxon>
        <taxon>Eubacteriales</taxon>
        <taxon>Oscillospiraceae</taxon>
        <taxon>Ruminococcus</taxon>
    </lineage>
</organism>
<protein>
    <submittedName>
        <fullName evidence="1">Uncharacterized protein</fullName>
    </submittedName>
</protein>
<gene>
    <name evidence="1" type="ORF">SAMN02910280_1079</name>
</gene>
<dbReference type="RefSeq" id="WP_072299449.1">
    <property type="nucleotide sequence ID" value="NZ_FPIP01000002.1"/>
</dbReference>
<dbReference type="AlphaFoldDB" id="A0A1K1MD01"/>
<sequence>MAHFFCPLVWLAVTCGEFIDDFEEYEKAYNIKLTGIEDFTSKYVPEKNKIILKKQGDDTKYDLDLKYFHFKQIDLNNAKKHPLSFATDKISDFLYGAPIYIIHFKEEMILNNI</sequence>
<evidence type="ECO:0000313" key="1">
    <source>
        <dbReference type="EMBL" id="SFW21026.1"/>
    </source>
</evidence>
<dbReference type="EMBL" id="FPIP01000002">
    <property type="protein sequence ID" value="SFW21026.1"/>
    <property type="molecule type" value="Genomic_DNA"/>
</dbReference>
<proteinExistence type="predicted"/>
<reference evidence="1 2" key="1">
    <citation type="submission" date="2016-11" db="EMBL/GenBank/DDBJ databases">
        <authorList>
            <person name="Jaros S."/>
            <person name="Januszkiewicz K."/>
            <person name="Wedrychowicz H."/>
        </authorList>
    </citation>
    <scope>NUCLEOTIDE SEQUENCE [LARGE SCALE GENOMIC DNA]</scope>
    <source>
        <strain evidence="1 2">YL228</strain>
    </source>
</reference>
<dbReference type="Proteomes" id="UP000183461">
    <property type="component" value="Unassembled WGS sequence"/>
</dbReference>
<evidence type="ECO:0000313" key="2">
    <source>
        <dbReference type="Proteomes" id="UP000183461"/>
    </source>
</evidence>
<name>A0A1K1MD01_RUMFL</name>